<dbReference type="EMBL" id="CM007651">
    <property type="protein sequence ID" value="ONI30552.1"/>
    <property type="molecule type" value="Genomic_DNA"/>
</dbReference>
<dbReference type="AlphaFoldDB" id="A0A251R3C3"/>
<sequence>MKYVLKQQGLSVVLASKEKKSETIINAEWENLDELAKRFIEHHLTDNMLCNSMEDITWEKIEEEFALKSLSNKLFLKDELHSLKIEKDANMMKHLSSFNRCIEDLQRLDEVYKSEDKAVMLLTSVPPSYKHFCTTLMFGKRTLKNEEVMEEILTHHRMVQRFEECSQSEGLVARIGGRGRSSKRGGKSSNDENFRYRDNEGDSSVGLRPKVHVTPQNRDT</sequence>
<keyword evidence="3" id="KW-1185">Reference proteome</keyword>
<evidence type="ECO:0000313" key="2">
    <source>
        <dbReference type="EMBL" id="ONI30552.1"/>
    </source>
</evidence>
<feature type="compositionally biased region" description="Basic and acidic residues" evidence="1">
    <location>
        <begin position="189"/>
        <end position="200"/>
    </location>
</feature>
<proteinExistence type="predicted"/>
<evidence type="ECO:0000313" key="3">
    <source>
        <dbReference type="Proteomes" id="UP000006882"/>
    </source>
</evidence>
<accession>A0A251R3C3</accession>
<organism evidence="2 3">
    <name type="scientific">Prunus persica</name>
    <name type="common">Peach</name>
    <name type="synonym">Amygdalus persica</name>
    <dbReference type="NCBI Taxonomy" id="3760"/>
    <lineage>
        <taxon>Eukaryota</taxon>
        <taxon>Viridiplantae</taxon>
        <taxon>Streptophyta</taxon>
        <taxon>Embryophyta</taxon>
        <taxon>Tracheophyta</taxon>
        <taxon>Spermatophyta</taxon>
        <taxon>Magnoliopsida</taxon>
        <taxon>eudicotyledons</taxon>
        <taxon>Gunneridae</taxon>
        <taxon>Pentapetalae</taxon>
        <taxon>rosids</taxon>
        <taxon>fabids</taxon>
        <taxon>Rosales</taxon>
        <taxon>Rosaceae</taxon>
        <taxon>Amygdaloideae</taxon>
        <taxon>Amygdaleae</taxon>
        <taxon>Prunus</taxon>
    </lineage>
</organism>
<reference evidence="2 3" key="1">
    <citation type="journal article" date="2013" name="Nat. Genet.">
        <title>The high-quality draft genome of peach (Prunus persica) identifies unique patterns of genetic diversity, domestication and genome evolution.</title>
        <authorList>
            <consortium name="International Peach Genome Initiative"/>
            <person name="Verde I."/>
            <person name="Abbott A.G."/>
            <person name="Scalabrin S."/>
            <person name="Jung S."/>
            <person name="Shu S."/>
            <person name="Marroni F."/>
            <person name="Zhebentyayeva T."/>
            <person name="Dettori M.T."/>
            <person name="Grimwood J."/>
            <person name="Cattonaro F."/>
            <person name="Zuccolo A."/>
            <person name="Rossini L."/>
            <person name="Jenkins J."/>
            <person name="Vendramin E."/>
            <person name="Meisel L.A."/>
            <person name="Decroocq V."/>
            <person name="Sosinski B."/>
            <person name="Prochnik S."/>
            <person name="Mitros T."/>
            <person name="Policriti A."/>
            <person name="Cipriani G."/>
            <person name="Dondini L."/>
            <person name="Ficklin S."/>
            <person name="Goodstein D.M."/>
            <person name="Xuan P."/>
            <person name="Del Fabbro C."/>
            <person name="Aramini V."/>
            <person name="Copetti D."/>
            <person name="Gonzalez S."/>
            <person name="Horner D.S."/>
            <person name="Falchi R."/>
            <person name="Lucas S."/>
            <person name="Mica E."/>
            <person name="Maldonado J."/>
            <person name="Lazzari B."/>
            <person name="Bielenberg D."/>
            <person name="Pirona R."/>
            <person name="Miculan M."/>
            <person name="Barakat A."/>
            <person name="Testolin R."/>
            <person name="Stella A."/>
            <person name="Tartarini S."/>
            <person name="Tonutti P."/>
            <person name="Arus P."/>
            <person name="Orellana A."/>
            <person name="Wells C."/>
            <person name="Main D."/>
            <person name="Vizzotto G."/>
            <person name="Silva H."/>
            <person name="Salamini F."/>
            <person name="Schmutz J."/>
            <person name="Morgante M."/>
            <person name="Rokhsar D.S."/>
        </authorList>
    </citation>
    <scope>NUCLEOTIDE SEQUENCE [LARGE SCALE GENOMIC DNA]</scope>
    <source>
        <strain evidence="3">cv. Nemared</strain>
    </source>
</reference>
<feature type="region of interest" description="Disordered" evidence="1">
    <location>
        <begin position="174"/>
        <end position="220"/>
    </location>
</feature>
<dbReference type="Gramene" id="ONI30552">
    <property type="protein sequence ID" value="ONI30552"/>
    <property type="gene ID" value="PRUPE_1G258000"/>
</dbReference>
<dbReference type="Pfam" id="PF14223">
    <property type="entry name" value="Retrotran_gag_2"/>
    <property type="match status" value="1"/>
</dbReference>
<dbReference type="Proteomes" id="UP000006882">
    <property type="component" value="Chromosome G1"/>
</dbReference>
<protein>
    <submittedName>
        <fullName evidence="2">Uncharacterized protein</fullName>
    </submittedName>
</protein>
<evidence type="ECO:0000256" key="1">
    <source>
        <dbReference type="SAM" id="MobiDB-lite"/>
    </source>
</evidence>
<dbReference type="eggNOG" id="ENOG502SXZ3">
    <property type="taxonomic scope" value="Eukaryota"/>
</dbReference>
<gene>
    <name evidence="2" type="ORF">PRUPE_1G258000</name>
</gene>
<name>A0A251R3C3_PRUPE</name>